<dbReference type="InterPro" id="IPR036390">
    <property type="entry name" value="WH_DNA-bd_sf"/>
</dbReference>
<keyword evidence="2" id="KW-0238">DNA-binding</keyword>
<evidence type="ECO:0000256" key="3">
    <source>
        <dbReference type="ARBA" id="ARBA00023163"/>
    </source>
</evidence>
<dbReference type="PANTHER" id="PTHR43537">
    <property type="entry name" value="TRANSCRIPTIONAL REGULATOR, GNTR FAMILY"/>
    <property type="match status" value="1"/>
</dbReference>
<dbReference type="InterPro" id="IPR000524">
    <property type="entry name" value="Tscrpt_reg_HTH_GntR"/>
</dbReference>
<evidence type="ECO:0000256" key="1">
    <source>
        <dbReference type="ARBA" id="ARBA00023015"/>
    </source>
</evidence>
<gene>
    <name evidence="5" type="ORF">GCM10020369_34470</name>
</gene>
<dbReference type="InterPro" id="IPR036388">
    <property type="entry name" value="WH-like_DNA-bd_sf"/>
</dbReference>
<dbReference type="SMART" id="SM00895">
    <property type="entry name" value="FCD"/>
    <property type="match status" value="1"/>
</dbReference>
<organism evidence="5 6">
    <name type="scientific">Cryptosporangium minutisporangium</name>
    <dbReference type="NCBI Taxonomy" id="113569"/>
    <lineage>
        <taxon>Bacteria</taxon>
        <taxon>Bacillati</taxon>
        <taxon>Actinomycetota</taxon>
        <taxon>Actinomycetes</taxon>
        <taxon>Cryptosporangiales</taxon>
        <taxon>Cryptosporangiaceae</taxon>
        <taxon>Cryptosporangium</taxon>
    </lineage>
</organism>
<dbReference type="Pfam" id="PF07729">
    <property type="entry name" value="FCD"/>
    <property type="match status" value="1"/>
</dbReference>
<protein>
    <submittedName>
        <fullName evidence="5">FadR/GntR family transcriptional regulator</fullName>
    </submittedName>
</protein>
<dbReference type="InterPro" id="IPR011711">
    <property type="entry name" value="GntR_C"/>
</dbReference>
<dbReference type="Pfam" id="PF00392">
    <property type="entry name" value="GntR"/>
    <property type="match status" value="1"/>
</dbReference>
<dbReference type="PRINTS" id="PR00035">
    <property type="entry name" value="HTHGNTR"/>
</dbReference>
<evidence type="ECO:0000259" key="4">
    <source>
        <dbReference type="PROSITE" id="PS50949"/>
    </source>
</evidence>
<keyword evidence="6" id="KW-1185">Reference proteome</keyword>
<dbReference type="SUPFAM" id="SSF46785">
    <property type="entry name" value="Winged helix' DNA-binding domain"/>
    <property type="match status" value="1"/>
</dbReference>
<sequence>MFATEEVVPLSLTDEAIARIRGLIQAGDLAPGSRLPPENQLAAQLGISRNSMREAVKALQFARVLDARPGDGTYVTSLAPDLLLGGLGSAVELLRDDTLLEVMEIRSMLEPAATSAAALRITADDLAELEFLLGRMRASAADAEELVRYDMDFHRTVVAATGNQSLTSVLDGLSGRTARARVWRGLLNADAAAQTLAEHQAIYDALAAGDPELARAAALLHVSSSARWLRHALAEGSAGSMVGPALDPGR</sequence>
<dbReference type="Gene3D" id="1.10.10.10">
    <property type="entry name" value="Winged helix-like DNA-binding domain superfamily/Winged helix DNA-binding domain"/>
    <property type="match status" value="1"/>
</dbReference>
<name>A0ABP6SYB2_9ACTN</name>
<evidence type="ECO:0000313" key="5">
    <source>
        <dbReference type="EMBL" id="GAA3388407.1"/>
    </source>
</evidence>
<dbReference type="PROSITE" id="PS50949">
    <property type="entry name" value="HTH_GNTR"/>
    <property type="match status" value="1"/>
</dbReference>
<dbReference type="CDD" id="cd07377">
    <property type="entry name" value="WHTH_GntR"/>
    <property type="match status" value="1"/>
</dbReference>
<dbReference type="InterPro" id="IPR008920">
    <property type="entry name" value="TF_FadR/GntR_C"/>
</dbReference>
<reference evidence="6" key="1">
    <citation type="journal article" date="2019" name="Int. J. Syst. Evol. Microbiol.">
        <title>The Global Catalogue of Microorganisms (GCM) 10K type strain sequencing project: providing services to taxonomists for standard genome sequencing and annotation.</title>
        <authorList>
            <consortium name="The Broad Institute Genomics Platform"/>
            <consortium name="The Broad Institute Genome Sequencing Center for Infectious Disease"/>
            <person name="Wu L."/>
            <person name="Ma J."/>
        </authorList>
    </citation>
    <scope>NUCLEOTIDE SEQUENCE [LARGE SCALE GENOMIC DNA]</scope>
    <source>
        <strain evidence="6">JCM 9458</strain>
    </source>
</reference>
<dbReference type="SMART" id="SM00345">
    <property type="entry name" value="HTH_GNTR"/>
    <property type="match status" value="1"/>
</dbReference>
<keyword evidence="1" id="KW-0805">Transcription regulation</keyword>
<evidence type="ECO:0000313" key="6">
    <source>
        <dbReference type="Proteomes" id="UP001501676"/>
    </source>
</evidence>
<dbReference type="Proteomes" id="UP001501676">
    <property type="component" value="Unassembled WGS sequence"/>
</dbReference>
<dbReference type="EMBL" id="BAAAYN010000023">
    <property type="protein sequence ID" value="GAA3388407.1"/>
    <property type="molecule type" value="Genomic_DNA"/>
</dbReference>
<comment type="caution">
    <text evidence="5">The sequence shown here is derived from an EMBL/GenBank/DDBJ whole genome shotgun (WGS) entry which is preliminary data.</text>
</comment>
<proteinExistence type="predicted"/>
<evidence type="ECO:0000256" key="2">
    <source>
        <dbReference type="ARBA" id="ARBA00023125"/>
    </source>
</evidence>
<accession>A0ABP6SYB2</accession>
<dbReference type="PANTHER" id="PTHR43537:SF5">
    <property type="entry name" value="UXU OPERON TRANSCRIPTIONAL REGULATOR"/>
    <property type="match status" value="1"/>
</dbReference>
<keyword evidence="3" id="KW-0804">Transcription</keyword>
<dbReference type="Gene3D" id="1.20.120.530">
    <property type="entry name" value="GntR ligand-binding domain-like"/>
    <property type="match status" value="1"/>
</dbReference>
<dbReference type="SUPFAM" id="SSF48008">
    <property type="entry name" value="GntR ligand-binding domain-like"/>
    <property type="match status" value="1"/>
</dbReference>
<feature type="domain" description="HTH gntR-type" evidence="4">
    <location>
        <begin position="10"/>
        <end position="78"/>
    </location>
</feature>